<feature type="compositionally biased region" description="Polar residues" evidence="1">
    <location>
        <begin position="1"/>
        <end position="15"/>
    </location>
</feature>
<evidence type="ECO:0000313" key="2">
    <source>
        <dbReference type="EMBL" id="WVY95307.1"/>
    </source>
</evidence>
<gene>
    <name evidence="2" type="ORF">V8G54_034395</name>
</gene>
<dbReference type="AlphaFoldDB" id="A0AAQ3RJP1"/>
<sequence length="144" mass="15758">MGCVTRENSSPSRTSNPKKAHKNTFLSLSLIPHKPGRIPLLLPFLFTIDDHVGEGMICILSGDNDLTATVWRWEEDAKSTEVVDGSASGVAMGVSMASSGVLRRLRGLDWKRRMVVVTRWRRRLRVVACSGSVNVARLLGGGPM</sequence>
<organism evidence="2 3">
    <name type="scientific">Vigna mungo</name>
    <name type="common">Black gram</name>
    <name type="synonym">Phaseolus mungo</name>
    <dbReference type="NCBI Taxonomy" id="3915"/>
    <lineage>
        <taxon>Eukaryota</taxon>
        <taxon>Viridiplantae</taxon>
        <taxon>Streptophyta</taxon>
        <taxon>Embryophyta</taxon>
        <taxon>Tracheophyta</taxon>
        <taxon>Spermatophyta</taxon>
        <taxon>Magnoliopsida</taxon>
        <taxon>eudicotyledons</taxon>
        <taxon>Gunneridae</taxon>
        <taxon>Pentapetalae</taxon>
        <taxon>rosids</taxon>
        <taxon>fabids</taxon>
        <taxon>Fabales</taxon>
        <taxon>Fabaceae</taxon>
        <taxon>Papilionoideae</taxon>
        <taxon>50 kb inversion clade</taxon>
        <taxon>NPAAA clade</taxon>
        <taxon>indigoferoid/millettioid clade</taxon>
        <taxon>Phaseoleae</taxon>
        <taxon>Vigna</taxon>
    </lineage>
</organism>
<dbReference type="EMBL" id="CP144691">
    <property type="protein sequence ID" value="WVY95307.1"/>
    <property type="molecule type" value="Genomic_DNA"/>
</dbReference>
<reference evidence="2 3" key="1">
    <citation type="journal article" date="2023" name="Life. Sci Alliance">
        <title>Evolutionary insights into 3D genome organization and epigenetic landscape of Vigna mungo.</title>
        <authorList>
            <person name="Junaid A."/>
            <person name="Singh B."/>
            <person name="Bhatia S."/>
        </authorList>
    </citation>
    <scope>NUCLEOTIDE SEQUENCE [LARGE SCALE GENOMIC DNA]</scope>
    <source>
        <strain evidence="2">Urdbean</strain>
    </source>
</reference>
<feature type="region of interest" description="Disordered" evidence="1">
    <location>
        <begin position="1"/>
        <end position="20"/>
    </location>
</feature>
<accession>A0AAQ3RJP1</accession>
<keyword evidence="3" id="KW-1185">Reference proteome</keyword>
<name>A0AAQ3RJP1_VIGMU</name>
<dbReference type="Proteomes" id="UP001374535">
    <property type="component" value="Chromosome 10"/>
</dbReference>
<proteinExistence type="predicted"/>
<evidence type="ECO:0000313" key="3">
    <source>
        <dbReference type="Proteomes" id="UP001374535"/>
    </source>
</evidence>
<evidence type="ECO:0000256" key="1">
    <source>
        <dbReference type="SAM" id="MobiDB-lite"/>
    </source>
</evidence>
<protein>
    <submittedName>
        <fullName evidence="2">Uncharacterized protein</fullName>
    </submittedName>
</protein>